<evidence type="ECO:0000256" key="1">
    <source>
        <dbReference type="SAM" id="MobiDB-lite"/>
    </source>
</evidence>
<accession>A0A1G6LX66</accession>
<evidence type="ECO:0000313" key="3">
    <source>
        <dbReference type="Proteomes" id="UP000199416"/>
    </source>
</evidence>
<dbReference type="STRING" id="1190417.SAMN05660690_1590"/>
<reference evidence="3" key="1">
    <citation type="submission" date="2016-10" db="EMBL/GenBank/DDBJ databases">
        <authorList>
            <person name="Varghese N."/>
            <person name="Submissions S."/>
        </authorList>
    </citation>
    <scope>NUCLEOTIDE SEQUENCE [LARGE SCALE GENOMIC DNA]</scope>
    <source>
        <strain evidence="3">DSM 45421</strain>
    </source>
</reference>
<protein>
    <submittedName>
        <fullName evidence="2">Uncharacterized protein</fullName>
    </submittedName>
</protein>
<dbReference type="AlphaFoldDB" id="A0A1G6LX66"/>
<gene>
    <name evidence="2" type="ORF">SAMN05660690_1590</name>
</gene>
<keyword evidence="3" id="KW-1185">Reference proteome</keyword>
<name>A0A1G6LX66_9ACTN</name>
<dbReference type="EMBL" id="FMZF01000002">
    <property type="protein sequence ID" value="SDC47799.1"/>
    <property type="molecule type" value="Genomic_DNA"/>
</dbReference>
<organism evidence="2 3">
    <name type="scientific">Geodermatophilus telluris</name>
    <dbReference type="NCBI Taxonomy" id="1190417"/>
    <lineage>
        <taxon>Bacteria</taxon>
        <taxon>Bacillati</taxon>
        <taxon>Actinomycetota</taxon>
        <taxon>Actinomycetes</taxon>
        <taxon>Geodermatophilales</taxon>
        <taxon>Geodermatophilaceae</taxon>
        <taxon>Geodermatophilus</taxon>
    </lineage>
</organism>
<proteinExistence type="predicted"/>
<dbReference type="Proteomes" id="UP000199416">
    <property type="component" value="Unassembled WGS sequence"/>
</dbReference>
<evidence type="ECO:0000313" key="2">
    <source>
        <dbReference type="EMBL" id="SDC47799.1"/>
    </source>
</evidence>
<feature type="region of interest" description="Disordered" evidence="1">
    <location>
        <begin position="36"/>
        <end position="58"/>
    </location>
</feature>
<sequence length="58" mass="6306">MVLSSLRTEIGVPVLVAQHPGASSWRLDEVLARTSRPDRSAATHRATYGVLPSHTPRT</sequence>